<protein>
    <submittedName>
        <fullName evidence="2">Uncharacterized protein</fullName>
    </submittedName>
</protein>
<keyword evidence="3" id="KW-1185">Reference proteome</keyword>
<evidence type="ECO:0000313" key="2">
    <source>
        <dbReference type="EMBL" id="GBP87739.1"/>
    </source>
</evidence>
<sequence length="282" mass="31947">MIWIRNGQIKTGEEEEMDLRVQLGMRWTSWDKGGAILGEQKCKSNALGLECGLVRHVEVPFFRIKRSSLSIMSTKVLPAESTLPQPQSYRTGSSVKYIPRLTKHCIRETPFAVTSARQREAQPLRMDSRQWSHPPSFYSQGAVFLTSDRNLPEPQYNRESLLKTNWKGHLALDQDDGCGIQEGEGNAIPPDSLYAAIYNVFDIGRLQDFSKRHHVEHTTSRRGSFDPLAMNDKWASDIVVASEIVTNEASEGGDNKKGRRSEVGAYHQAGRPSWTRSLFRRK</sequence>
<dbReference type="AlphaFoldDB" id="A0A4C1ZLH0"/>
<accession>A0A4C1ZLH0</accession>
<reference evidence="2 3" key="1">
    <citation type="journal article" date="2019" name="Commun. Biol.">
        <title>The bagworm genome reveals a unique fibroin gene that provides high tensile strength.</title>
        <authorList>
            <person name="Kono N."/>
            <person name="Nakamura H."/>
            <person name="Ohtoshi R."/>
            <person name="Tomita M."/>
            <person name="Numata K."/>
            <person name="Arakawa K."/>
        </authorList>
    </citation>
    <scope>NUCLEOTIDE SEQUENCE [LARGE SCALE GENOMIC DNA]</scope>
</reference>
<comment type="caution">
    <text evidence="2">The sequence shown here is derived from an EMBL/GenBank/DDBJ whole genome shotgun (WGS) entry which is preliminary data.</text>
</comment>
<gene>
    <name evidence="2" type="ORF">EVAR_19920_1</name>
</gene>
<feature type="compositionally biased region" description="Basic and acidic residues" evidence="1">
    <location>
        <begin position="253"/>
        <end position="262"/>
    </location>
</feature>
<organism evidence="2 3">
    <name type="scientific">Eumeta variegata</name>
    <name type="common">Bagworm moth</name>
    <name type="synonym">Eumeta japonica</name>
    <dbReference type="NCBI Taxonomy" id="151549"/>
    <lineage>
        <taxon>Eukaryota</taxon>
        <taxon>Metazoa</taxon>
        <taxon>Ecdysozoa</taxon>
        <taxon>Arthropoda</taxon>
        <taxon>Hexapoda</taxon>
        <taxon>Insecta</taxon>
        <taxon>Pterygota</taxon>
        <taxon>Neoptera</taxon>
        <taxon>Endopterygota</taxon>
        <taxon>Lepidoptera</taxon>
        <taxon>Glossata</taxon>
        <taxon>Ditrysia</taxon>
        <taxon>Tineoidea</taxon>
        <taxon>Psychidae</taxon>
        <taxon>Oiketicinae</taxon>
        <taxon>Eumeta</taxon>
    </lineage>
</organism>
<name>A0A4C1ZLH0_EUMVA</name>
<evidence type="ECO:0000256" key="1">
    <source>
        <dbReference type="SAM" id="MobiDB-lite"/>
    </source>
</evidence>
<evidence type="ECO:0000313" key="3">
    <source>
        <dbReference type="Proteomes" id="UP000299102"/>
    </source>
</evidence>
<dbReference type="Proteomes" id="UP000299102">
    <property type="component" value="Unassembled WGS sequence"/>
</dbReference>
<feature type="region of interest" description="Disordered" evidence="1">
    <location>
        <begin position="248"/>
        <end position="282"/>
    </location>
</feature>
<dbReference type="EMBL" id="BGZK01001880">
    <property type="protein sequence ID" value="GBP87739.1"/>
    <property type="molecule type" value="Genomic_DNA"/>
</dbReference>
<proteinExistence type="predicted"/>